<dbReference type="EMBL" id="UINC01001708">
    <property type="protein sequence ID" value="SUZ87082.1"/>
    <property type="molecule type" value="Genomic_DNA"/>
</dbReference>
<dbReference type="AlphaFoldDB" id="A0A381R5X0"/>
<keyword evidence="1" id="KW-0812">Transmembrane</keyword>
<sequence>MEQQLIDTTYKLIDTTYSISDTVGIAEKLSKVFIGEGSPIQSIFKWLHIIAGITWIGLLYFFNWINGHFAATLDADTKKKVVPELMPRALYWFRWGAAWTWVTGVVLLLVVYYHGGLTFDDGDWSVNAFVMIAVTFLGVFIYDFLYKTGLAGNVRVITIISFVLIAVITYLMKEWAGFSYRAFNIHIGSLLGTNMAFNVWFRIWPAQQQIISAIKNGEAPDGDQLALAGLRSKHNTYMSVPLIWTMINQHHAAGVLSGGNFGVTDGTNWVPLMVMVALGWHVVWQLYKKSGKVQGM</sequence>
<feature type="transmembrane region" description="Helical" evidence="1">
    <location>
        <begin position="154"/>
        <end position="172"/>
    </location>
</feature>
<evidence type="ECO:0000259" key="2">
    <source>
        <dbReference type="Pfam" id="PF06181"/>
    </source>
</evidence>
<feature type="transmembrane region" description="Helical" evidence="1">
    <location>
        <begin position="46"/>
        <end position="71"/>
    </location>
</feature>
<keyword evidence="1" id="KW-0472">Membrane</keyword>
<protein>
    <recommendedName>
        <fullName evidence="2">Urate oxidase N-terminal domain-containing protein</fullName>
    </recommendedName>
</protein>
<feature type="transmembrane region" description="Helical" evidence="1">
    <location>
        <begin position="124"/>
        <end position="142"/>
    </location>
</feature>
<feature type="domain" description="Urate oxidase N-terminal" evidence="2">
    <location>
        <begin position="77"/>
        <end position="280"/>
    </location>
</feature>
<evidence type="ECO:0000313" key="3">
    <source>
        <dbReference type="EMBL" id="SUZ87082.1"/>
    </source>
</evidence>
<name>A0A381R5X0_9ZZZZ</name>
<proteinExistence type="predicted"/>
<accession>A0A381R5X0</accession>
<gene>
    <name evidence="3" type="ORF">METZ01_LOCUS39936</name>
</gene>
<feature type="transmembrane region" description="Helical" evidence="1">
    <location>
        <begin position="92"/>
        <end position="112"/>
    </location>
</feature>
<dbReference type="InterPro" id="IPR010389">
    <property type="entry name" value="Urate_ox_N"/>
</dbReference>
<keyword evidence="1" id="KW-1133">Transmembrane helix</keyword>
<evidence type="ECO:0000256" key="1">
    <source>
        <dbReference type="SAM" id="Phobius"/>
    </source>
</evidence>
<reference evidence="3" key="1">
    <citation type="submission" date="2018-05" db="EMBL/GenBank/DDBJ databases">
        <authorList>
            <person name="Lanie J.A."/>
            <person name="Ng W.-L."/>
            <person name="Kazmierczak K.M."/>
            <person name="Andrzejewski T.M."/>
            <person name="Davidsen T.M."/>
            <person name="Wayne K.J."/>
            <person name="Tettelin H."/>
            <person name="Glass J.I."/>
            <person name="Rusch D."/>
            <person name="Podicherti R."/>
            <person name="Tsui H.-C.T."/>
            <person name="Winkler M.E."/>
        </authorList>
    </citation>
    <scope>NUCLEOTIDE SEQUENCE</scope>
</reference>
<organism evidence="3">
    <name type="scientific">marine metagenome</name>
    <dbReference type="NCBI Taxonomy" id="408172"/>
    <lineage>
        <taxon>unclassified sequences</taxon>
        <taxon>metagenomes</taxon>
        <taxon>ecological metagenomes</taxon>
    </lineage>
</organism>
<dbReference type="Pfam" id="PF06181">
    <property type="entry name" value="Urate_ox_N"/>
    <property type="match status" value="1"/>
</dbReference>